<dbReference type="AlphaFoldDB" id="A0A8T0NVR6"/>
<sequence>MAPSRENLPTASFLLLLLLIVMAAEMAAPVQAKECAWRGPGGSGAVLQVQPLRERVPEGRLHRRRQVPRLHPPLLLPEAVRDDRGLNGGRRARGGLRPGLERIKGQVRGHLLLDSLCD</sequence>
<proteinExistence type="predicted"/>
<protein>
    <submittedName>
        <fullName evidence="2">Uncharacterized protein</fullName>
    </submittedName>
</protein>
<dbReference type="Proteomes" id="UP000823388">
    <property type="component" value="Chromosome 9K"/>
</dbReference>
<keyword evidence="3" id="KW-1185">Reference proteome</keyword>
<feature type="chain" id="PRO_5035858392" evidence="1">
    <location>
        <begin position="33"/>
        <end position="118"/>
    </location>
</feature>
<feature type="signal peptide" evidence="1">
    <location>
        <begin position="1"/>
        <end position="32"/>
    </location>
</feature>
<dbReference type="EMBL" id="CM029053">
    <property type="protein sequence ID" value="KAG2550814.1"/>
    <property type="molecule type" value="Genomic_DNA"/>
</dbReference>
<reference evidence="2" key="1">
    <citation type="submission" date="2020-05" db="EMBL/GenBank/DDBJ databases">
        <title>WGS assembly of Panicum virgatum.</title>
        <authorList>
            <person name="Lovell J.T."/>
            <person name="Jenkins J."/>
            <person name="Shu S."/>
            <person name="Juenger T.E."/>
            <person name="Schmutz J."/>
        </authorList>
    </citation>
    <scope>NUCLEOTIDE SEQUENCE</scope>
    <source>
        <strain evidence="2">AP13</strain>
    </source>
</reference>
<accession>A0A8T0NVR6</accession>
<name>A0A8T0NVR6_PANVG</name>
<evidence type="ECO:0000313" key="3">
    <source>
        <dbReference type="Proteomes" id="UP000823388"/>
    </source>
</evidence>
<evidence type="ECO:0000313" key="2">
    <source>
        <dbReference type="EMBL" id="KAG2550814.1"/>
    </source>
</evidence>
<organism evidence="2 3">
    <name type="scientific">Panicum virgatum</name>
    <name type="common">Blackwell switchgrass</name>
    <dbReference type="NCBI Taxonomy" id="38727"/>
    <lineage>
        <taxon>Eukaryota</taxon>
        <taxon>Viridiplantae</taxon>
        <taxon>Streptophyta</taxon>
        <taxon>Embryophyta</taxon>
        <taxon>Tracheophyta</taxon>
        <taxon>Spermatophyta</taxon>
        <taxon>Magnoliopsida</taxon>
        <taxon>Liliopsida</taxon>
        <taxon>Poales</taxon>
        <taxon>Poaceae</taxon>
        <taxon>PACMAD clade</taxon>
        <taxon>Panicoideae</taxon>
        <taxon>Panicodae</taxon>
        <taxon>Paniceae</taxon>
        <taxon>Panicinae</taxon>
        <taxon>Panicum</taxon>
        <taxon>Panicum sect. Hiantes</taxon>
    </lineage>
</organism>
<evidence type="ECO:0000256" key="1">
    <source>
        <dbReference type="SAM" id="SignalP"/>
    </source>
</evidence>
<gene>
    <name evidence="2" type="ORF">PVAP13_9KG218300</name>
</gene>
<keyword evidence="1" id="KW-0732">Signal</keyword>
<comment type="caution">
    <text evidence="2">The sequence shown here is derived from an EMBL/GenBank/DDBJ whole genome shotgun (WGS) entry which is preliminary data.</text>
</comment>